<dbReference type="EMBL" id="UINC01119515">
    <property type="protein sequence ID" value="SVC93387.1"/>
    <property type="molecule type" value="Genomic_DNA"/>
</dbReference>
<protein>
    <submittedName>
        <fullName evidence="1">Uncharacterized protein</fullName>
    </submittedName>
</protein>
<reference evidence="1" key="1">
    <citation type="submission" date="2018-05" db="EMBL/GenBank/DDBJ databases">
        <authorList>
            <person name="Lanie J.A."/>
            <person name="Ng W.-L."/>
            <person name="Kazmierczak K.M."/>
            <person name="Andrzejewski T.M."/>
            <person name="Davidsen T.M."/>
            <person name="Wayne K.J."/>
            <person name="Tettelin H."/>
            <person name="Glass J.I."/>
            <person name="Rusch D."/>
            <person name="Podicherti R."/>
            <person name="Tsui H.-C.T."/>
            <person name="Winkler M.E."/>
        </authorList>
    </citation>
    <scope>NUCLEOTIDE SEQUENCE</scope>
</reference>
<dbReference type="AlphaFoldDB" id="A0A382R8C3"/>
<sequence>VKEFVILLLGFTLVTLIACPVQFVAADHLKPGIGIYKDETTLNLIPIRDSKYQIYLQVEVRNAQGQLVGIFEGTHGNIIPHKITDLTFDEKLGKKEIITIDNIKYEKALYRGQLDVKQLLSNDLGHITSPHFIGLWTINLCGAVDGHKSKCMAVFQANTSQVPITEEDTVTNQWTILRAID</sequence>
<proteinExistence type="predicted"/>
<accession>A0A382R8C3</accession>
<name>A0A382R8C3_9ZZZZ</name>
<feature type="non-terminal residue" evidence="1">
    <location>
        <position position="1"/>
    </location>
</feature>
<gene>
    <name evidence="1" type="ORF">METZ01_LOCUS346241</name>
</gene>
<evidence type="ECO:0000313" key="1">
    <source>
        <dbReference type="EMBL" id="SVC93387.1"/>
    </source>
</evidence>
<organism evidence="1">
    <name type="scientific">marine metagenome</name>
    <dbReference type="NCBI Taxonomy" id="408172"/>
    <lineage>
        <taxon>unclassified sequences</taxon>
        <taxon>metagenomes</taxon>
        <taxon>ecological metagenomes</taxon>
    </lineage>
</organism>